<keyword evidence="3" id="KW-0378">Hydrolase</keyword>
<dbReference type="Gene3D" id="2.60.120.380">
    <property type="match status" value="1"/>
</dbReference>
<dbReference type="InterPro" id="IPR029062">
    <property type="entry name" value="Class_I_gatase-like"/>
</dbReference>
<keyword evidence="5" id="KW-0732">Signal</keyword>
<evidence type="ECO:0000256" key="2">
    <source>
        <dbReference type="ARBA" id="ARBA00022670"/>
    </source>
</evidence>
<dbReference type="GO" id="GO:0006508">
    <property type="term" value="P:proteolysis"/>
    <property type="evidence" value="ECO:0007669"/>
    <property type="project" value="UniProtKB-KW"/>
</dbReference>
<dbReference type="PROSITE" id="PS51257">
    <property type="entry name" value="PROKAR_LIPOPROTEIN"/>
    <property type="match status" value="1"/>
</dbReference>
<dbReference type="SUPFAM" id="SSF89260">
    <property type="entry name" value="Collagen-binding domain"/>
    <property type="match status" value="1"/>
</dbReference>
<keyword evidence="2" id="KW-0645">Protease</keyword>
<name>A0A7V1D1S2_9GAMM</name>
<evidence type="ECO:0000256" key="4">
    <source>
        <dbReference type="ARBA" id="ARBA00022825"/>
    </source>
</evidence>
<keyword evidence="4" id="KW-0720">Serine protease</keyword>
<evidence type="ECO:0000259" key="6">
    <source>
        <dbReference type="Pfam" id="PF04151"/>
    </source>
</evidence>
<accession>A0A7V1D1S2</accession>
<organism evidence="7">
    <name type="scientific">Pseudoalteromonas prydzensis</name>
    <dbReference type="NCBI Taxonomy" id="182141"/>
    <lineage>
        <taxon>Bacteria</taxon>
        <taxon>Pseudomonadati</taxon>
        <taxon>Pseudomonadota</taxon>
        <taxon>Gammaproteobacteria</taxon>
        <taxon>Alteromonadales</taxon>
        <taxon>Pseudoalteromonadaceae</taxon>
        <taxon>Pseudoalteromonas</taxon>
    </lineage>
</organism>
<dbReference type="PANTHER" id="PTHR36175:SF1">
    <property type="entry name" value="CYANOPHYCINASE"/>
    <property type="match status" value="1"/>
</dbReference>
<feature type="signal peptide" evidence="5">
    <location>
        <begin position="1"/>
        <end position="24"/>
    </location>
</feature>
<dbReference type="PANTHER" id="PTHR36175">
    <property type="entry name" value="CYANOPHYCINASE"/>
    <property type="match status" value="1"/>
</dbReference>
<dbReference type="Proteomes" id="UP000886188">
    <property type="component" value="Unassembled WGS sequence"/>
</dbReference>
<proteinExistence type="inferred from homology"/>
<evidence type="ECO:0000256" key="5">
    <source>
        <dbReference type="SAM" id="SignalP"/>
    </source>
</evidence>
<feature type="chain" id="PRO_5031277099" evidence="5">
    <location>
        <begin position="25"/>
        <end position="466"/>
    </location>
</feature>
<evidence type="ECO:0000256" key="1">
    <source>
        <dbReference type="ARBA" id="ARBA00006534"/>
    </source>
</evidence>
<dbReference type="Pfam" id="PF03575">
    <property type="entry name" value="Peptidase_S51"/>
    <property type="match status" value="1"/>
</dbReference>
<reference evidence="7" key="1">
    <citation type="journal article" date="2020" name="mSystems">
        <title>Genome- and Community-Level Interaction Insights into Carbon Utilization and Element Cycling Functions of Hydrothermarchaeota in Hydrothermal Sediment.</title>
        <authorList>
            <person name="Zhou Z."/>
            <person name="Liu Y."/>
            <person name="Xu W."/>
            <person name="Pan J."/>
            <person name="Luo Z.H."/>
            <person name="Li M."/>
        </authorList>
    </citation>
    <scope>NUCLEOTIDE SEQUENCE [LARGE SCALE GENOMIC DNA]</scope>
    <source>
        <strain evidence="7">HyVt-346</strain>
    </source>
</reference>
<evidence type="ECO:0000256" key="3">
    <source>
        <dbReference type="ARBA" id="ARBA00022801"/>
    </source>
</evidence>
<dbReference type="AlphaFoldDB" id="A0A7V1D1S2"/>
<evidence type="ECO:0000313" key="7">
    <source>
        <dbReference type="EMBL" id="HEA18289.1"/>
    </source>
</evidence>
<comment type="similarity">
    <text evidence="1">Belongs to the peptidase S51 family.</text>
</comment>
<feature type="domain" description="Peptidase C-terminal archaeal/bacterial" evidence="6">
    <location>
        <begin position="57"/>
        <end position="122"/>
    </location>
</feature>
<dbReference type="SUPFAM" id="SSF52317">
    <property type="entry name" value="Class I glutamine amidotransferase-like"/>
    <property type="match status" value="1"/>
</dbReference>
<comment type="caution">
    <text evidence="7">The sequence shown here is derived from an EMBL/GenBank/DDBJ whole genome shotgun (WGS) entry which is preliminary data.</text>
</comment>
<protein>
    <submittedName>
        <fullName evidence="7">Cyanophycinase</fullName>
    </submittedName>
</protein>
<gene>
    <name evidence="7" type="ORF">ENH88_17960</name>
</gene>
<dbReference type="InterPro" id="IPR007280">
    <property type="entry name" value="Peptidase_C_arc/bac"/>
</dbReference>
<dbReference type="RefSeq" id="WP_304184338.1">
    <property type="nucleotide sequence ID" value="NZ_DRGM01000179.1"/>
</dbReference>
<dbReference type="GO" id="GO:0008236">
    <property type="term" value="F:serine-type peptidase activity"/>
    <property type="evidence" value="ECO:0007669"/>
    <property type="project" value="UniProtKB-KW"/>
</dbReference>
<dbReference type="EMBL" id="DRGM01000179">
    <property type="protein sequence ID" value="HEA18289.1"/>
    <property type="molecule type" value="Genomic_DNA"/>
</dbReference>
<dbReference type="Gene3D" id="3.40.50.880">
    <property type="match status" value="1"/>
</dbReference>
<sequence length="466" mass="49731">MKRKLSILNGSLAACMFFSFPSNACLTNEVEANDTESNANTPLCSNTTVAGSLSRNDTDWFSFEVTQVGPIEVNLDHNANDDFDWALYQETGAAVAEGATSNVPETGSYTAQATSTYYVKVTRYSGTGWYDLTVNFGEGSNTGGGSGSGDCGYSSRPAKPGSLQAYLQGGSADSCNTLTADQGAVLLMGGGSDVDQAFSNRVANHVGSGADVVVLRTSGTDAYNDYLLNLMNADSVETLIIDTRNKANDDYVDWAIRSAEFVWIAGGDQSDYLNQWQGTKVQTAVQHVFDKGGVVGGTSAGMALMANSVYDPDGVAGAVSDEVVTDFCHETLNFSSRFIDVPVLDNSLTDTHFQERDRMGRAIVSLGHHSNQYFSIAASEATSLFIDASGAGVVDGSNEVYIFKETANTQRVTLQCGSPVNYQDVNRIKLLTGDNYNVVNHAHNSVQLDVSINGNNGNFYSPTNPY</sequence>
<dbReference type="Pfam" id="PF04151">
    <property type="entry name" value="PPC"/>
    <property type="match status" value="1"/>
</dbReference>
<dbReference type="CDD" id="cd03145">
    <property type="entry name" value="GAT1_cyanophycinase"/>
    <property type="match status" value="1"/>
</dbReference>
<dbReference type="InterPro" id="IPR005320">
    <property type="entry name" value="Peptidase_S51"/>
</dbReference>